<evidence type="ECO:0000313" key="1">
    <source>
        <dbReference type="EMBL" id="MDJ1502317.1"/>
    </source>
</evidence>
<dbReference type="RefSeq" id="WP_314512298.1">
    <property type="nucleotide sequence ID" value="NZ_JASJOU010000005.1"/>
</dbReference>
<dbReference type="InterPro" id="IPR025633">
    <property type="entry name" value="DUF4291"/>
</dbReference>
<dbReference type="PANTHER" id="PTHR38567:SF1">
    <property type="entry name" value="DUF4291 DOMAIN-CONTAINING PROTEIN"/>
    <property type="match status" value="1"/>
</dbReference>
<proteinExistence type="predicted"/>
<gene>
    <name evidence="1" type="ORF">QNI22_16750</name>
</gene>
<reference evidence="1" key="1">
    <citation type="submission" date="2023-05" db="EMBL/GenBank/DDBJ databases">
        <authorList>
            <person name="Zhang X."/>
        </authorList>
    </citation>
    <scope>NUCLEOTIDE SEQUENCE</scope>
    <source>
        <strain evidence="1">BD1B2-1</strain>
    </source>
</reference>
<organism evidence="1 2">
    <name type="scientific">Xanthocytophaga agilis</name>
    <dbReference type="NCBI Taxonomy" id="3048010"/>
    <lineage>
        <taxon>Bacteria</taxon>
        <taxon>Pseudomonadati</taxon>
        <taxon>Bacteroidota</taxon>
        <taxon>Cytophagia</taxon>
        <taxon>Cytophagales</taxon>
        <taxon>Rhodocytophagaceae</taxon>
        <taxon>Xanthocytophaga</taxon>
    </lineage>
</organism>
<keyword evidence="2" id="KW-1185">Reference proteome</keyword>
<dbReference type="AlphaFoldDB" id="A0AAE3R660"/>
<dbReference type="Pfam" id="PF14124">
    <property type="entry name" value="DUF4291"/>
    <property type="match status" value="1"/>
</dbReference>
<accession>A0AAE3R660</accession>
<dbReference type="EMBL" id="JASJOU010000005">
    <property type="protein sequence ID" value="MDJ1502317.1"/>
    <property type="molecule type" value="Genomic_DNA"/>
</dbReference>
<dbReference type="Proteomes" id="UP001232063">
    <property type="component" value="Unassembled WGS sequence"/>
</dbReference>
<dbReference type="PANTHER" id="PTHR38567">
    <property type="entry name" value="DUF4291 DOMAIN-CONTAINING PROTEIN"/>
    <property type="match status" value="1"/>
</dbReference>
<sequence length="197" mass="23210">MPSTYEIRADFDSQSIVVYQAYPEQIALAAIKNQTFEAPFSFTRMTWIKPSFLWLMERSNWAQKSGQEHILAIRISRAGWEKALQEGVLTSPEKRVYSDGQIWRELFEQAKVHIQWDPERSLRGQKLDYSSIQVGISRYLIEEFVREWILEIKDYTPLTRKVHNLCKAGKYEQAKRFLPSEKRYELSDKLKKQIGAS</sequence>
<comment type="caution">
    <text evidence="1">The sequence shown here is derived from an EMBL/GenBank/DDBJ whole genome shotgun (WGS) entry which is preliminary data.</text>
</comment>
<protein>
    <submittedName>
        <fullName evidence="1">DUF4291 domain-containing protein</fullName>
    </submittedName>
</protein>
<evidence type="ECO:0000313" key="2">
    <source>
        <dbReference type="Proteomes" id="UP001232063"/>
    </source>
</evidence>
<name>A0AAE3R660_9BACT</name>